<dbReference type="KEGG" id="dpo:6900124"/>
<dbReference type="InParanoid" id="A0A6I8V198"/>
<dbReference type="ExpressionAtlas" id="A0A6I8V198">
    <property type="expression patterns" value="baseline"/>
</dbReference>
<gene>
    <name evidence="2" type="primary">LOC6900124</name>
</gene>
<dbReference type="RefSeq" id="XP_002135475.2">
    <property type="nucleotide sequence ID" value="XM_002135439.3"/>
</dbReference>
<organism evidence="1 2">
    <name type="scientific">Drosophila pseudoobscura pseudoobscura</name>
    <name type="common">Fruit fly</name>
    <dbReference type="NCBI Taxonomy" id="46245"/>
    <lineage>
        <taxon>Eukaryota</taxon>
        <taxon>Metazoa</taxon>
        <taxon>Ecdysozoa</taxon>
        <taxon>Arthropoda</taxon>
        <taxon>Hexapoda</taxon>
        <taxon>Insecta</taxon>
        <taxon>Pterygota</taxon>
        <taxon>Neoptera</taxon>
        <taxon>Endopterygota</taxon>
        <taxon>Diptera</taxon>
        <taxon>Brachycera</taxon>
        <taxon>Muscomorpha</taxon>
        <taxon>Ephydroidea</taxon>
        <taxon>Drosophilidae</taxon>
        <taxon>Drosophila</taxon>
        <taxon>Sophophora</taxon>
    </lineage>
</organism>
<accession>A0A6I8V198</accession>
<name>A0A6I8V198_DROPS</name>
<evidence type="ECO:0000313" key="2">
    <source>
        <dbReference type="RefSeq" id="XP_002135475.2"/>
    </source>
</evidence>
<protein>
    <submittedName>
        <fullName evidence="2">Uncharacterized protein</fullName>
    </submittedName>
</protein>
<keyword evidence="1" id="KW-1185">Reference proteome</keyword>
<dbReference type="AlphaFoldDB" id="A0A6I8V198"/>
<reference evidence="2" key="1">
    <citation type="submission" date="2025-08" db="UniProtKB">
        <authorList>
            <consortium name="RefSeq"/>
        </authorList>
    </citation>
    <scope>IDENTIFICATION</scope>
    <source>
        <strain evidence="2">MV-25-SWS-2005</strain>
        <tissue evidence="2">Whole body</tissue>
    </source>
</reference>
<dbReference type="Proteomes" id="UP000001819">
    <property type="component" value="Chromosome X"/>
</dbReference>
<sequence>MNETVDEEVFIAQIATTTGSTPLQNIFPPLHEHLIKYAVRFGRLLYIHDVSSWNEWSTDLAEFKDLTPHEACSKFLKDVLPIVNTYKLSLTVKKRLRLLDHHPCFRRTGEGYQYAPKCEPSNRFLLQPSRDYCLASALPTSIDSRLASHNVIISNEAFERKASVGYNYKVSDEFASLFSAMVSTDFELSHGYRHDLDEIHYRLRRARQSFEDTARFVPFRRSLDQLVYNIEIFGKLKKKVMDSFNTNL</sequence>
<proteinExistence type="predicted"/>
<evidence type="ECO:0000313" key="1">
    <source>
        <dbReference type="Proteomes" id="UP000001819"/>
    </source>
</evidence>